<organism evidence="2 3">
    <name type="scientific">Dunaliella salina</name>
    <name type="common">Green alga</name>
    <name type="synonym">Protococcus salinus</name>
    <dbReference type="NCBI Taxonomy" id="3046"/>
    <lineage>
        <taxon>Eukaryota</taxon>
        <taxon>Viridiplantae</taxon>
        <taxon>Chlorophyta</taxon>
        <taxon>core chlorophytes</taxon>
        <taxon>Chlorophyceae</taxon>
        <taxon>CS clade</taxon>
        <taxon>Chlamydomonadales</taxon>
        <taxon>Dunaliellaceae</taxon>
        <taxon>Dunaliella</taxon>
    </lineage>
</organism>
<keyword evidence="3" id="KW-1185">Reference proteome</keyword>
<dbReference type="Proteomes" id="UP000815325">
    <property type="component" value="Unassembled WGS sequence"/>
</dbReference>
<evidence type="ECO:0000256" key="1">
    <source>
        <dbReference type="SAM" id="MobiDB-lite"/>
    </source>
</evidence>
<gene>
    <name evidence="2" type="ORF">DUNSADRAFT_9060</name>
</gene>
<proteinExistence type="predicted"/>
<name>A0ABQ7GI82_DUNSA</name>
<evidence type="ECO:0008006" key="4">
    <source>
        <dbReference type="Google" id="ProtNLM"/>
    </source>
</evidence>
<accession>A0ABQ7GI82</accession>
<dbReference type="EMBL" id="MU069764">
    <property type="protein sequence ID" value="KAF5834317.1"/>
    <property type="molecule type" value="Genomic_DNA"/>
</dbReference>
<sequence length="164" mass="18162">MRFGTHHSFLNSKKPTCYKNGCSPFVWDDLRNLYLIEFPHGVHCTSQVLRILLCGPHRQPWDEPICSRAVLPLIALQCPECYKGDAVPHQRPESGPIQQGLTRCASAPVSQLRHASASIPDCLSRNGSPGMPETSDAQSEQPKASSRAPMFILVAILAVLWYLV</sequence>
<comment type="caution">
    <text evidence="2">The sequence shown here is derived from an EMBL/GenBank/DDBJ whole genome shotgun (WGS) entry which is preliminary data.</text>
</comment>
<feature type="region of interest" description="Disordered" evidence="1">
    <location>
        <begin position="119"/>
        <end position="143"/>
    </location>
</feature>
<reference evidence="2" key="1">
    <citation type="submission" date="2017-08" db="EMBL/GenBank/DDBJ databases">
        <authorList>
            <person name="Polle J.E."/>
            <person name="Barry K."/>
            <person name="Cushman J."/>
            <person name="Schmutz J."/>
            <person name="Tran D."/>
            <person name="Hathwaick L.T."/>
            <person name="Yim W.C."/>
            <person name="Jenkins J."/>
            <person name="Mckie-Krisberg Z.M."/>
            <person name="Prochnik S."/>
            <person name="Lindquist E."/>
            <person name="Dockter R.B."/>
            <person name="Adam C."/>
            <person name="Molina H."/>
            <person name="Bunkerborg J."/>
            <person name="Jin E."/>
            <person name="Buchheim M."/>
            <person name="Magnuson J."/>
        </authorList>
    </citation>
    <scope>NUCLEOTIDE SEQUENCE</scope>
    <source>
        <strain evidence="2">CCAP 19/18</strain>
    </source>
</reference>
<evidence type="ECO:0000313" key="2">
    <source>
        <dbReference type="EMBL" id="KAF5834317.1"/>
    </source>
</evidence>
<protein>
    <recommendedName>
        <fullName evidence="4">Encoded protein</fullName>
    </recommendedName>
</protein>
<evidence type="ECO:0000313" key="3">
    <source>
        <dbReference type="Proteomes" id="UP000815325"/>
    </source>
</evidence>